<proteinExistence type="inferred from homology"/>
<dbReference type="InterPro" id="IPR019691">
    <property type="entry name" value="DUF2585"/>
</dbReference>
<dbReference type="Pfam" id="PF10755">
    <property type="entry name" value="DUF2585"/>
    <property type="match status" value="1"/>
</dbReference>
<evidence type="ECO:0000313" key="7">
    <source>
        <dbReference type="Proteomes" id="UP001596060"/>
    </source>
</evidence>
<keyword evidence="2 5" id="KW-0812">Transmembrane</keyword>
<accession>A0ABW0NXG4</accession>
<keyword evidence="3 5" id="KW-1133">Transmembrane helix</keyword>
<dbReference type="NCBIfam" id="NF002099">
    <property type="entry name" value="PRK00944.1"/>
    <property type="match status" value="1"/>
</dbReference>
<dbReference type="RefSeq" id="WP_377815736.1">
    <property type="nucleotide sequence ID" value="NZ_JBHSLU010000007.1"/>
</dbReference>
<dbReference type="HAMAP" id="MF_01514">
    <property type="entry name" value="UPF0314"/>
    <property type="match status" value="1"/>
</dbReference>
<evidence type="ECO:0000256" key="2">
    <source>
        <dbReference type="ARBA" id="ARBA00022692"/>
    </source>
</evidence>
<comment type="subcellular location">
    <subcellularLocation>
        <location evidence="5">Cell membrane</location>
        <topology evidence="5">Multi-pass membrane protein</topology>
    </subcellularLocation>
</comment>
<keyword evidence="7" id="KW-1185">Reference proteome</keyword>
<evidence type="ECO:0000256" key="5">
    <source>
        <dbReference type="HAMAP-Rule" id="MF_01514"/>
    </source>
</evidence>
<feature type="transmembrane region" description="Helical" evidence="5">
    <location>
        <begin position="25"/>
        <end position="45"/>
    </location>
</feature>
<comment type="similarity">
    <text evidence="5">Belongs to the UPF0314 family.</text>
</comment>
<evidence type="ECO:0000256" key="4">
    <source>
        <dbReference type="ARBA" id="ARBA00023136"/>
    </source>
</evidence>
<feature type="transmembrane region" description="Helical" evidence="5">
    <location>
        <begin position="170"/>
        <end position="188"/>
    </location>
</feature>
<evidence type="ECO:0000256" key="3">
    <source>
        <dbReference type="ARBA" id="ARBA00022989"/>
    </source>
</evidence>
<feature type="transmembrane region" description="Helical" evidence="5">
    <location>
        <begin position="103"/>
        <end position="123"/>
    </location>
</feature>
<dbReference type="EMBL" id="JBHSLU010000007">
    <property type="protein sequence ID" value="MFC5504641.1"/>
    <property type="molecule type" value="Genomic_DNA"/>
</dbReference>
<dbReference type="Proteomes" id="UP001596060">
    <property type="component" value="Unassembled WGS sequence"/>
</dbReference>
<name>A0ABW0NXG4_9HYPH</name>
<organism evidence="6 7">
    <name type="scientific">Bosea massiliensis</name>
    <dbReference type="NCBI Taxonomy" id="151419"/>
    <lineage>
        <taxon>Bacteria</taxon>
        <taxon>Pseudomonadati</taxon>
        <taxon>Pseudomonadota</taxon>
        <taxon>Alphaproteobacteria</taxon>
        <taxon>Hyphomicrobiales</taxon>
        <taxon>Boseaceae</taxon>
        <taxon>Bosea</taxon>
    </lineage>
</organism>
<evidence type="ECO:0000313" key="6">
    <source>
        <dbReference type="EMBL" id="MFC5504641.1"/>
    </source>
</evidence>
<reference evidence="7" key="1">
    <citation type="journal article" date="2019" name="Int. J. Syst. Evol. Microbiol.">
        <title>The Global Catalogue of Microorganisms (GCM) 10K type strain sequencing project: providing services to taxonomists for standard genome sequencing and annotation.</title>
        <authorList>
            <consortium name="The Broad Institute Genomics Platform"/>
            <consortium name="The Broad Institute Genome Sequencing Center for Infectious Disease"/>
            <person name="Wu L."/>
            <person name="Ma J."/>
        </authorList>
    </citation>
    <scope>NUCLEOTIDE SEQUENCE [LARGE SCALE GENOMIC DNA]</scope>
    <source>
        <strain evidence="7">CCUG 43117</strain>
    </source>
</reference>
<comment type="caution">
    <text evidence="6">The sequence shown here is derived from an EMBL/GenBank/DDBJ whole genome shotgun (WGS) entry which is preliminary data.</text>
</comment>
<sequence length="213" mass="23426">MTFAETLNPAGRAPDPRAAWAPNRLAPGTIALIALLLIVATAAILTAMGREPICKCGFVKPWHGEVMSSENSQHIADWYTFSHIIHGFLFYGLFWLIRRITGLPISLGLALILSILLEASWEIAENTNAVIEHYRATTISLDYYGDSVLNSVCDILAMIAGFLAARFLPVWVTVASALAMELVVGWLIRDNLTLNVIMLLHPLDWIKAWQGGA</sequence>
<gene>
    <name evidence="6" type="ORF">ACFPN9_05145</name>
</gene>
<evidence type="ECO:0000256" key="1">
    <source>
        <dbReference type="ARBA" id="ARBA00022475"/>
    </source>
</evidence>
<keyword evidence="1 5" id="KW-1003">Cell membrane</keyword>
<feature type="transmembrane region" description="Helical" evidence="5">
    <location>
        <begin position="78"/>
        <end position="97"/>
    </location>
</feature>
<protein>
    <recommendedName>
        <fullName evidence="5">UPF0314 protein ACFPN9_05145</fullName>
    </recommendedName>
</protein>
<keyword evidence="4 5" id="KW-0472">Membrane</keyword>